<dbReference type="InterPro" id="IPR054738">
    <property type="entry name" value="Siphovirus-type_tail_C"/>
</dbReference>
<dbReference type="AlphaFoldDB" id="A0A1C6HLL5"/>
<evidence type="ECO:0000313" key="2">
    <source>
        <dbReference type="EMBL" id="SCJ58268.1"/>
    </source>
</evidence>
<dbReference type="EMBL" id="FMHG01000001">
    <property type="protein sequence ID" value="SCJ58268.1"/>
    <property type="molecule type" value="Genomic_DNA"/>
</dbReference>
<dbReference type="Pfam" id="PF22768">
    <property type="entry name" value="SPP1_Dit"/>
    <property type="match status" value="1"/>
</dbReference>
<accession>A0A1C6HLL5</accession>
<protein>
    <submittedName>
        <fullName evidence="2">Phage tail protein</fullName>
    </submittedName>
</protein>
<sequence length="228" mass="24737">MFTINGESVEKFGVQMGDYTVVPHEIQTEVLRGQDGVWSRIGSTRYGGKTLTVTARVEAADLHDAIKQVSSLTAALTGENELLLPDGFYYRSILLSVDGTERITEDIFEVVYTFDSIQHDEMAEIILDGAGEHIIQAGGNLPAGCSYTFTPQQDMESVTVGGRTVLKLTAGEEVVIDGIQKMVTAAGNNKFADVGEDFTSFPVLTPGENKIAVSADIPVTVRYYPTYL</sequence>
<organism evidence="2">
    <name type="scientific">uncultured Anaerotruncus sp</name>
    <dbReference type="NCBI Taxonomy" id="905011"/>
    <lineage>
        <taxon>Bacteria</taxon>
        <taxon>Bacillati</taxon>
        <taxon>Bacillota</taxon>
        <taxon>Clostridia</taxon>
        <taxon>Eubacteriales</taxon>
        <taxon>Oscillospiraceae</taxon>
        <taxon>Anaerotruncus</taxon>
        <taxon>environmental samples</taxon>
    </lineage>
</organism>
<proteinExistence type="predicted"/>
<name>A0A1C6HLL5_9FIRM</name>
<feature type="domain" description="Siphovirus-type tail component C-terminal" evidence="1">
    <location>
        <begin position="139"/>
        <end position="227"/>
    </location>
</feature>
<evidence type="ECO:0000259" key="1">
    <source>
        <dbReference type="Pfam" id="PF22768"/>
    </source>
</evidence>
<reference evidence="2" key="1">
    <citation type="submission" date="2015-09" db="EMBL/GenBank/DDBJ databases">
        <authorList>
            <consortium name="Pathogen Informatics"/>
        </authorList>
    </citation>
    <scope>NUCLEOTIDE SEQUENCE</scope>
    <source>
        <strain evidence="2">2789STDY5834896</strain>
    </source>
</reference>
<gene>
    <name evidence="2" type="ORF">SAMEA3545359_00912</name>
</gene>